<evidence type="ECO:0000256" key="1">
    <source>
        <dbReference type="SAM" id="SignalP"/>
    </source>
</evidence>
<dbReference type="Proteomes" id="UP000188318">
    <property type="component" value="Unassembled WGS sequence"/>
</dbReference>
<feature type="signal peptide" evidence="1">
    <location>
        <begin position="1"/>
        <end position="22"/>
    </location>
</feature>
<accession>A0A1R3RQP6</accession>
<organism evidence="2 3">
    <name type="scientific">Aspergillus carbonarius (strain ITEM 5010)</name>
    <dbReference type="NCBI Taxonomy" id="602072"/>
    <lineage>
        <taxon>Eukaryota</taxon>
        <taxon>Fungi</taxon>
        <taxon>Dikarya</taxon>
        <taxon>Ascomycota</taxon>
        <taxon>Pezizomycotina</taxon>
        <taxon>Eurotiomycetes</taxon>
        <taxon>Eurotiomycetidae</taxon>
        <taxon>Eurotiales</taxon>
        <taxon>Aspergillaceae</taxon>
        <taxon>Aspergillus</taxon>
        <taxon>Aspergillus subgen. Circumdati</taxon>
    </lineage>
</organism>
<dbReference type="PANTHER" id="PTHR35204:SF1">
    <property type="entry name" value="ENTEROTOXIN"/>
    <property type="match status" value="1"/>
</dbReference>
<dbReference type="VEuPathDB" id="FungiDB:ASPCADRAFT_46467"/>
<proteinExistence type="predicted"/>
<evidence type="ECO:0000313" key="3">
    <source>
        <dbReference type="Proteomes" id="UP000188318"/>
    </source>
</evidence>
<sequence>MHRPNSLSYLTTLASWTVVALAVGGHSDPQPVQNANHIFNAIHASMRQWGSSLHHNGMSFFLASVPQGTKLYHGDSRPDVISDIGWMAFDPEHAMVFARPASKGAKGQLDSSGSQQVMASPDEKDQAGWLHIYETRNDLRLVYIDGTSAGKSHIGTLDLQDRVLFEDKLESGGVTQESQRARAVCQIAQEEWNGRIDGVIRMAAGFEIILCKPEQLLQPVHISRTKFPGRDQGQQGGKPGELLRSVTSRYHGIGGDRVIVNYDSFVTAYDCGLDLFPLGSKLPRLQHLPALSLAPIRENLTELVMTHDATDKLMDWQAVADMVVEKYGRSLRSLLSGRHRHAAPLQCITGEIKRILSPFVDQDNEDINAEIERCSSQFLPAHAPADSLAYRSIYTVNRQICTSLFEVSKTEVYSTATEILHDLMHYLDWTIWKECRGCHDDEFCAIPIWPQGTQEDYEHPHCQEFDSAYKGVNDYWGPVWR</sequence>
<dbReference type="EMBL" id="KV907498">
    <property type="protein sequence ID" value="OOF96816.1"/>
    <property type="molecule type" value="Genomic_DNA"/>
</dbReference>
<dbReference type="STRING" id="602072.A0A1R3RQP6"/>
<gene>
    <name evidence="2" type="ORF">ASPCADRAFT_46467</name>
</gene>
<dbReference type="InterPro" id="IPR038921">
    <property type="entry name" value="YOR389W-like"/>
</dbReference>
<feature type="chain" id="PRO_5012390460" evidence="1">
    <location>
        <begin position="23"/>
        <end position="481"/>
    </location>
</feature>
<dbReference type="OMA" id="DEFCAIP"/>
<dbReference type="AlphaFoldDB" id="A0A1R3RQP6"/>
<name>A0A1R3RQP6_ASPC5</name>
<keyword evidence="1" id="KW-0732">Signal</keyword>
<protein>
    <submittedName>
        <fullName evidence="2">Uncharacterized protein</fullName>
    </submittedName>
</protein>
<evidence type="ECO:0000313" key="2">
    <source>
        <dbReference type="EMBL" id="OOF96816.1"/>
    </source>
</evidence>
<dbReference type="OrthoDB" id="10261782at2759"/>
<keyword evidence="3" id="KW-1185">Reference proteome</keyword>
<reference evidence="3" key="1">
    <citation type="journal article" date="2017" name="Genome Biol.">
        <title>Comparative genomics reveals high biological diversity and specific adaptations in the industrially and medically important fungal genus Aspergillus.</title>
        <authorList>
            <person name="de Vries R.P."/>
            <person name="Riley R."/>
            <person name="Wiebenga A."/>
            <person name="Aguilar-Osorio G."/>
            <person name="Amillis S."/>
            <person name="Uchima C.A."/>
            <person name="Anderluh G."/>
            <person name="Asadollahi M."/>
            <person name="Askin M."/>
            <person name="Barry K."/>
            <person name="Battaglia E."/>
            <person name="Bayram O."/>
            <person name="Benocci T."/>
            <person name="Braus-Stromeyer S.A."/>
            <person name="Caldana C."/>
            <person name="Canovas D."/>
            <person name="Cerqueira G.C."/>
            <person name="Chen F."/>
            <person name="Chen W."/>
            <person name="Choi C."/>
            <person name="Clum A."/>
            <person name="Dos Santos R.A."/>
            <person name="Damasio A.R."/>
            <person name="Diallinas G."/>
            <person name="Emri T."/>
            <person name="Fekete E."/>
            <person name="Flipphi M."/>
            <person name="Freyberg S."/>
            <person name="Gallo A."/>
            <person name="Gournas C."/>
            <person name="Habgood R."/>
            <person name="Hainaut M."/>
            <person name="Harispe M.L."/>
            <person name="Henrissat B."/>
            <person name="Hilden K.S."/>
            <person name="Hope R."/>
            <person name="Hossain A."/>
            <person name="Karabika E."/>
            <person name="Karaffa L."/>
            <person name="Karanyi Z."/>
            <person name="Krasevec N."/>
            <person name="Kuo A."/>
            <person name="Kusch H."/>
            <person name="LaButti K."/>
            <person name="Lagendijk E.L."/>
            <person name="Lapidus A."/>
            <person name="Levasseur A."/>
            <person name="Lindquist E."/>
            <person name="Lipzen A."/>
            <person name="Logrieco A.F."/>
            <person name="MacCabe A."/>
            <person name="Maekelae M.R."/>
            <person name="Malavazi I."/>
            <person name="Melin P."/>
            <person name="Meyer V."/>
            <person name="Mielnichuk N."/>
            <person name="Miskei M."/>
            <person name="Molnar A.P."/>
            <person name="Mule G."/>
            <person name="Ngan C.Y."/>
            <person name="Orejas M."/>
            <person name="Orosz E."/>
            <person name="Ouedraogo J.P."/>
            <person name="Overkamp K.M."/>
            <person name="Park H.-S."/>
            <person name="Perrone G."/>
            <person name="Piumi F."/>
            <person name="Punt P.J."/>
            <person name="Ram A.F."/>
            <person name="Ramon A."/>
            <person name="Rauscher S."/>
            <person name="Record E."/>
            <person name="Riano-Pachon D.M."/>
            <person name="Robert V."/>
            <person name="Roehrig J."/>
            <person name="Ruller R."/>
            <person name="Salamov A."/>
            <person name="Salih N.S."/>
            <person name="Samson R.A."/>
            <person name="Sandor E."/>
            <person name="Sanguinetti M."/>
            <person name="Schuetze T."/>
            <person name="Sepcic K."/>
            <person name="Shelest E."/>
            <person name="Sherlock G."/>
            <person name="Sophianopoulou V."/>
            <person name="Squina F.M."/>
            <person name="Sun H."/>
            <person name="Susca A."/>
            <person name="Todd R.B."/>
            <person name="Tsang A."/>
            <person name="Unkles S.E."/>
            <person name="van de Wiele N."/>
            <person name="van Rossen-Uffink D."/>
            <person name="Oliveira J.V."/>
            <person name="Vesth T.C."/>
            <person name="Visser J."/>
            <person name="Yu J.-H."/>
            <person name="Zhou M."/>
            <person name="Andersen M.R."/>
            <person name="Archer D.B."/>
            <person name="Baker S.E."/>
            <person name="Benoit I."/>
            <person name="Brakhage A.A."/>
            <person name="Braus G.H."/>
            <person name="Fischer R."/>
            <person name="Frisvad J.C."/>
            <person name="Goldman G.H."/>
            <person name="Houbraken J."/>
            <person name="Oakley B."/>
            <person name="Pocsi I."/>
            <person name="Scazzocchio C."/>
            <person name="Seiboth B."/>
            <person name="vanKuyk P.A."/>
            <person name="Wortman J."/>
            <person name="Dyer P.S."/>
            <person name="Grigoriev I.V."/>
        </authorList>
    </citation>
    <scope>NUCLEOTIDE SEQUENCE [LARGE SCALE GENOMIC DNA]</scope>
    <source>
        <strain evidence="3">ITEM 5010</strain>
    </source>
</reference>
<dbReference type="PANTHER" id="PTHR35204">
    <property type="entry name" value="YALI0A21131P"/>
    <property type="match status" value="1"/>
</dbReference>